<dbReference type="GO" id="GO:0004674">
    <property type="term" value="F:protein serine/threonine kinase activity"/>
    <property type="evidence" value="ECO:0007669"/>
    <property type="project" value="UniProtKB-KW"/>
</dbReference>
<keyword evidence="1" id="KW-1133">Transmembrane helix</keyword>
<dbReference type="InterPro" id="IPR005543">
    <property type="entry name" value="PASTA_dom"/>
</dbReference>
<feature type="transmembrane region" description="Helical" evidence="1">
    <location>
        <begin position="12"/>
        <end position="35"/>
    </location>
</feature>
<evidence type="ECO:0000256" key="1">
    <source>
        <dbReference type="SAM" id="Phobius"/>
    </source>
</evidence>
<keyword evidence="4" id="KW-1185">Reference proteome</keyword>
<protein>
    <submittedName>
        <fullName evidence="3">Serine/threonine protein kinase</fullName>
    </submittedName>
</protein>
<dbReference type="SUPFAM" id="SSF54184">
    <property type="entry name" value="Penicillin-binding protein 2x (pbp-2x), c-terminal domain"/>
    <property type="match status" value="1"/>
</dbReference>
<evidence type="ECO:0000259" key="2">
    <source>
        <dbReference type="PROSITE" id="PS51178"/>
    </source>
</evidence>
<gene>
    <name evidence="3" type="ORF">SAMN02745164_00801</name>
</gene>
<feature type="domain" description="PASTA" evidence="2">
    <location>
        <begin position="97"/>
        <end position="163"/>
    </location>
</feature>
<dbReference type="PROSITE" id="PS51178">
    <property type="entry name" value="PASTA"/>
    <property type="match status" value="2"/>
</dbReference>
<dbReference type="CDD" id="cd06577">
    <property type="entry name" value="PASTA_pknB"/>
    <property type="match status" value="1"/>
</dbReference>
<dbReference type="STRING" id="1122195.SAMN02745164_00801"/>
<name>A0A1M4V070_MARH1</name>
<accession>A0A1M4V070</accession>
<dbReference type="AlphaFoldDB" id="A0A1M4V070"/>
<keyword evidence="1" id="KW-0472">Membrane</keyword>
<dbReference type="EMBL" id="FQUI01000009">
    <property type="protein sequence ID" value="SHE62319.1"/>
    <property type="molecule type" value="Genomic_DNA"/>
</dbReference>
<sequence>MKKISLKRILYNFMMFVLGAISGGLILLLIVFIFVNSSSYVSIPELKGENKDIAIKALKEIGLIPIIQGIGEKVLYTEPSAGIQVKKGRHVFVQLGNVESLKVPDLIGIPLQVAEQFIVSYGLNYKIKKIYTPETEIETVIDMDPKPGTIINKGDLIELDVSSSEVNK</sequence>
<reference evidence="3" key="1">
    <citation type="submission" date="2016-11" db="EMBL/GenBank/DDBJ databases">
        <authorList>
            <person name="Varghese N."/>
            <person name="Submissions S."/>
        </authorList>
    </citation>
    <scope>NUCLEOTIDE SEQUENCE [LARGE SCALE GENOMIC DNA]</scope>
    <source>
        <strain evidence="3">DSM 16785</strain>
    </source>
</reference>
<evidence type="ECO:0000313" key="4">
    <source>
        <dbReference type="Proteomes" id="UP000184334"/>
    </source>
</evidence>
<dbReference type="SMART" id="SM00740">
    <property type="entry name" value="PASTA"/>
    <property type="match status" value="2"/>
</dbReference>
<proteinExistence type="predicted"/>
<keyword evidence="3" id="KW-0723">Serine/threonine-protein kinase</keyword>
<feature type="domain" description="PASTA" evidence="2">
    <location>
        <begin position="37"/>
        <end position="96"/>
    </location>
</feature>
<dbReference type="Gene3D" id="3.30.10.20">
    <property type="match status" value="1"/>
</dbReference>
<keyword evidence="1" id="KW-0812">Transmembrane</keyword>
<comment type="caution">
    <text evidence="3">The sequence shown here is derived from an EMBL/GenBank/DDBJ whole genome shotgun (WGS) entry which is preliminary data.</text>
</comment>
<organism evidence="3 4">
    <name type="scientific">Marinitoga hydrogenitolerans (strain DSM 16785 / JCM 12826 / AT1271)</name>
    <dbReference type="NCBI Taxonomy" id="1122195"/>
    <lineage>
        <taxon>Bacteria</taxon>
        <taxon>Thermotogati</taxon>
        <taxon>Thermotogota</taxon>
        <taxon>Thermotogae</taxon>
        <taxon>Petrotogales</taxon>
        <taxon>Petrotogaceae</taxon>
        <taxon>Marinitoga</taxon>
    </lineage>
</organism>
<dbReference type="Pfam" id="PF03793">
    <property type="entry name" value="PASTA"/>
    <property type="match status" value="2"/>
</dbReference>
<evidence type="ECO:0000313" key="3">
    <source>
        <dbReference type="EMBL" id="SHE62319.1"/>
    </source>
</evidence>
<keyword evidence="3" id="KW-0418">Kinase</keyword>
<dbReference type="Proteomes" id="UP000184334">
    <property type="component" value="Unassembled WGS sequence"/>
</dbReference>
<keyword evidence="3" id="KW-0808">Transferase</keyword>